<keyword evidence="2" id="KW-1185">Reference proteome</keyword>
<organism evidence="1 2">
    <name type="scientific">Pelobates cultripes</name>
    <name type="common">Western spadefoot toad</name>
    <dbReference type="NCBI Taxonomy" id="61616"/>
    <lineage>
        <taxon>Eukaryota</taxon>
        <taxon>Metazoa</taxon>
        <taxon>Chordata</taxon>
        <taxon>Craniata</taxon>
        <taxon>Vertebrata</taxon>
        <taxon>Euteleostomi</taxon>
        <taxon>Amphibia</taxon>
        <taxon>Batrachia</taxon>
        <taxon>Anura</taxon>
        <taxon>Pelobatoidea</taxon>
        <taxon>Pelobatidae</taxon>
        <taxon>Pelobates</taxon>
    </lineage>
</organism>
<protein>
    <submittedName>
        <fullName evidence="1">Uncharacterized protein</fullName>
    </submittedName>
</protein>
<dbReference type="EMBL" id="OW240915">
    <property type="protein sequence ID" value="CAH2282954.1"/>
    <property type="molecule type" value="Genomic_DNA"/>
</dbReference>
<gene>
    <name evidence="1" type="ORF">PECUL_23A013952</name>
</gene>
<accession>A0AAD1W000</accession>
<sequence length="73" mass="8062">MTPLSDDQSYSSSEAFLADVGELDMLPYRRRDNLPAKCVGDQLETKGALKALLDDLRCNIAAAINSSKEEIMR</sequence>
<evidence type="ECO:0000313" key="1">
    <source>
        <dbReference type="EMBL" id="CAH2282954.1"/>
    </source>
</evidence>
<dbReference type="Proteomes" id="UP001295444">
    <property type="component" value="Chromosome 04"/>
</dbReference>
<evidence type="ECO:0000313" key="2">
    <source>
        <dbReference type="Proteomes" id="UP001295444"/>
    </source>
</evidence>
<name>A0AAD1W000_PELCU</name>
<proteinExistence type="predicted"/>
<reference evidence="1" key="1">
    <citation type="submission" date="2022-03" db="EMBL/GenBank/DDBJ databases">
        <authorList>
            <person name="Alioto T."/>
            <person name="Alioto T."/>
            <person name="Gomez Garrido J."/>
        </authorList>
    </citation>
    <scope>NUCLEOTIDE SEQUENCE</scope>
</reference>
<dbReference type="AlphaFoldDB" id="A0AAD1W000"/>